<gene>
    <name evidence="1" type="ORF">DT351_04580</name>
</gene>
<accession>A0A1X7QJU3</accession>
<dbReference type="RefSeq" id="WP_076786874.1">
    <property type="nucleotide sequence ID" value="NZ_CBCPHQ010000001.1"/>
</dbReference>
<evidence type="ECO:0000313" key="2">
    <source>
        <dbReference type="Proteomes" id="UP000257607"/>
    </source>
</evidence>
<dbReference type="AlphaFoldDB" id="A0A1X7QJU3"/>
<organism evidence="1 2">
    <name type="scientific">Latilactobacillus curvatus</name>
    <name type="common">Lactobacillus curvatus</name>
    <dbReference type="NCBI Taxonomy" id="28038"/>
    <lineage>
        <taxon>Bacteria</taxon>
        <taxon>Bacillati</taxon>
        <taxon>Bacillota</taxon>
        <taxon>Bacilli</taxon>
        <taxon>Lactobacillales</taxon>
        <taxon>Lactobacillaceae</taxon>
        <taxon>Latilactobacillus</taxon>
    </lineage>
</organism>
<dbReference type="Proteomes" id="UP000257607">
    <property type="component" value="Chromosome"/>
</dbReference>
<sequence>MTEQTYTFTASIQAATIGKGGAYVQFPGDIRAIFGKGRVKVRALFDQQIPYDGSIVNMGLKKPDRNICYILGVRKDIRAQLKKEIGDSITVEIRERL</sequence>
<protein>
    <submittedName>
        <fullName evidence="1">DUF1905 domain-containing protein</fullName>
    </submittedName>
</protein>
<dbReference type="EMBL" id="CP031003">
    <property type="protein sequence ID" value="AXN35677.1"/>
    <property type="molecule type" value="Genomic_DNA"/>
</dbReference>
<dbReference type="InterPro" id="IPR037079">
    <property type="entry name" value="AF2212/PG0164-like_sf"/>
</dbReference>
<evidence type="ECO:0000313" key="1">
    <source>
        <dbReference type="EMBL" id="AXN35677.1"/>
    </source>
</evidence>
<proteinExistence type="predicted"/>
<dbReference type="Pfam" id="PF08922">
    <property type="entry name" value="DUF1905"/>
    <property type="match status" value="1"/>
</dbReference>
<dbReference type="InterPro" id="IPR015018">
    <property type="entry name" value="DUF1905"/>
</dbReference>
<name>A0A1X7QJU3_LATCU</name>
<dbReference type="SUPFAM" id="SSF141694">
    <property type="entry name" value="AF2212/PG0164-like"/>
    <property type="match status" value="1"/>
</dbReference>
<dbReference type="Gene3D" id="2.40.30.100">
    <property type="entry name" value="AF2212/PG0164-like"/>
    <property type="match status" value="1"/>
</dbReference>
<reference evidence="1 2" key="1">
    <citation type="submission" date="2018-07" db="EMBL/GenBank/DDBJ databases">
        <title>Lactobacillus curvatus genome sequence.</title>
        <authorList>
            <person name="Prechtl R."/>
        </authorList>
    </citation>
    <scope>NUCLEOTIDE SEQUENCE [LARGE SCALE GENOMIC DNA]</scope>
    <source>
        <strain evidence="1 2">TMW 1.1928</strain>
    </source>
</reference>